<protein>
    <recommendedName>
        <fullName evidence="4">Mannose-1-phosphate guanylyltransferase</fullName>
    </recommendedName>
</protein>
<dbReference type="EMBL" id="QUQM01000002">
    <property type="protein sequence ID" value="KAA8651205.1"/>
    <property type="molecule type" value="Genomic_DNA"/>
</dbReference>
<dbReference type="GeneID" id="54322785"/>
<comment type="caution">
    <text evidence="2">The sequence shown here is derived from an EMBL/GenBank/DDBJ whole genome shotgun (WGS) entry which is preliminary data.</text>
</comment>
<dbReference type="RefSeq" id="XP_033430566.1">
    <property type="nucleotide sequence ID" value="XM_033564809.1"/>
</dbReference>
<organism evidence="2 3">
    <name type="scientific">Aspergillus tanneri</name>
    <dbReference type="NCBI Taxonomy" id="1220188"/>
    <lineage>
        <taxon>Eukaryota</taxon>
        <taxon>Fungi</taxon>
        <taxon>Dikarya</taxon>
        <taxon>Ascomycota</taxon>
        <taxon>Pezizomycotina</taxon>
        <taxon>Eurotiomycetes</taxon>
        <taxon>Eurotiomycetidae</taxon>
        <taxon>Eurotiales</taxon>
        <taxon>Aspergillaceae</taxon>
        <taxon>Aspergillus</taxon>
        <taxon>Aspergillus subgen. Circumdati</taxon>
    </lineage>
</organism>
<name>A0A5M9MVT8_9EURO</name>
<evidence type="ECO:0000313" key="3">
    <source>
        <dbReference type="Proteomes" id="UP000324241"/>
    </source>
</evidence>
<sequence length="81" mass="9126">MRYLFKGVLQQRCVLSGCIVGRYGKIGPNSVLKDCEVQDGVMVEEETDAKNEQFISFEGLDEDEEDGIDVDDDEDDNDQAF</sequence>
<reference evidence="2 3" key="1">
    <citation type="submission" date="2019-08" db="EMBL/GenBank/DDBJ databases">
        <title>The genome sequence of a newly discovered highly antifungal drug resistant Aspergillus species, Aspergillus tanneri NIH 1004.</title>
        <authorList>
            <person name="Mounaud S."/>
            <person name="Singh I."/>
            <person name="Joardar V."/>
            <person name="Pakala S."/>
            <person name="Pakala S."/>
            <person name="Venepally P."/>
            <person name="Chung J.K."/>
            <person name="Losada L."/>
            <person name="Nierman W.C."/>
        </authorList>
    </citation>
    <scope>NUCLEOTIDE SEQUENCE [LARGE SCALE GENOMIC DNA]</scope>
    <source>
        <strain evidence="2 3">NIH1004</strain>
    </source>
</reference>
<evidence type="ECO:0000313" key="2">
    <source>
        <dbReference type="EMBL" id="KAA8651205.1"/>
    </source>
</evidence>
<evidence type="ECO:0000256" key="1">
    <source>
        <dbReference type="SAM" id="MobiDB-lite"/>
    </source>
</evidence>
<dbReference type="AlphaFoldDB" id="A0A5M9MVT8"/>
<proteinExistence type="predicted"/>
<dbReference type="Proteomes" id="UP000324241">
    <property type="component" value="Unassembled WGS sequence"/>
</dbReference>
<accession>A0A5M9MVT8</accession>
<gene>
    <name evidence="2" type="ORF">ATNIH1004_000083</name>
</gene>
<feature type="compositionally biased region" description="Acidic residues" evidence="1">
    <location>
        <begin position="59"/>
        <end position="81"/>
    </location>
</feature>
<evidence type="ECO:0008006" key="4">
    <source>
        <dbReference type="Google" id="ProtNLM"/>
    </source>
</evidence>
<feature type="region of interest" description="Disordered" evidence="1">
    <location>
        <begin position="56"/>
        <end position="81"/>
    </location>
</feature>
<dbReference type="OrthoDB" id="10250549at2759"/>